<accession>A0A0A9C5X2</accession>
<reference evidence="1" key="1">
    <citation type="submission" date="2014-09" db="EMBL/GenBank/DDBJ databases">
        <authorList>
            <person name="Magalhaes I.L.F."/>
            <person name="Oliveira U."/>
            <person name="Santos F.R."/>
            <person name="Vidigal T.H.D.A."/>
            <person name="Brescovit A.D."/>
            <person name="Santos A.J."/>
        </authorList>
    </citation>
    <scope>NUCLEOTIDE SEQUENCE</scope>
    <source>
        <tissue evidence="1">Shoot tissue taken approximately 20 cm above the soil surface</tissue>
    </source>
</reference>
<organism evidence="1">
    <name type="scientific">Arundo donax</name>
    <name type="common">Giant reed</name>
    <name type="synonym">Donax arundinaceus</name>
    <dbReference type="NCBI Taxonomy" id="35708"/>
    <lineage>
        <taxon>Eukaryota</taxon>
        <taxon>Viridiplantae</taxon>
        <taxon>Streptophyta</taxon>
        <taxon>Embryophyta</taxon>
        <taxon>Tracheophyta</taxon>
        <taxon>Spermatophyta</taxon>
        <taxon>Magnoliopsida</taxon>
        <taxon>Liliopsida</taxon>
        <taxon>Poales</taxon>
        <taxon>Poaceae</taxon>
        <taxon>PACMAD clade</taxon>
        <taxon>Arundinoideae</taxon>
        <taxon>Arundineae</taxon>
        <taxon>Arundo</taxon>
    </lineage>
</organism>
<protein>
    <submittedName>
        <fullName evidence="1">Uncharacterized protein</fullName>
    </submittedName>
</protein>
<proteinExistence type="predicted"/>
<sequence length="13" mass="1375">MNISPVQSSFAPP</sequence>
<evidence type="ECO:0000313" key="1">
    <source>
        <dbReference type="EMBL" id="JAD69863.1"/>
    </source>
</evidence>
<name>A0A0A9C5X2_ARUDO</name>
<dbReference type="EMBL" id="GBRH01228032">
    <property type="protein sequence ID" value="JAD69863.1"/>
    <property type="molecule type" value="Transcribed_RNA"/>
</dbReference>
<reference evidence="1" key="2">
    <citation type="journal article" date="2015" name="Data Brief">
        <title>Shoot transcriptome of the giant reed, Arundo donax.</title>
        <authorList>
            <person name="Barrero R.A."/>
            <person name="Guerrero F.D."/>
            <person name="Moolhuijzen P."/>
            <person name="Goolsby J.A."/>
            <person name="Tidwell J."/>
            <person name="Bellgard S.E."/>
            <person name="Bellgard M.I."/>
        </authorList>
    </citation>
    <scope>NUCLEOTIDE SEQUENCE</scope>
    <source>
        <tissue evidence="1">Shoot tissue taken approximately 20 cm above the soil surface</tissue>
    </source>
</reference>